<dbReference type="RefSeq" id="WP_167225117.1">
    <property type="nucleotide sequence ID" value="NZ_VUYU01000007.1"/>
</dbReference>
<dbReference type="Proteomes" id="UP000785613">
    <property type="component" value="Unassembled WGS sequence"/>
</dbReference>
<evidence type="ECO:0000313" key="2">
    <source>
        <dbReference type="Proteomes" id="UP000785613"/>
    </source>
</evidence>
<comment type="caution">
    <text evidence="1">The sequence shown here is derived from an EMBL/GenBank/DDBJ whole genome shotgun (WGS) entry which is preliminary data.</text>
</comment>
<name>A0ABX0LQT1_9BURK</name>
<proteinExistence type="predicted"/>
<reference evidence="1 2" key="1">
    <citation type="submission" date="2019-09" db="EMBL/GenBank/DDBJ databases">
        <title>Taxonomy of Antarctic Massilia spp.: description of Massilia rubra sp. nov., Massilia aquatica sp. nov., Massilia mucilaginosa sp. nov., Massilia frigida sp. nov. isolated from streams, lakes and regoliths.</title>
        <authorList>
            <person name="Holochova P."/>
            <person name="Sedlacek I."/>
            <person name="Kralova S."/>
            <person name="Maslanova I."/>
            <person name="Busse H.-J."/>
            <person name="Stankova E."/>
            <person name="Vrbovska V."/>
            <person name="Kovarovic V."/>
            <person name="Bartak M."/>
            <person name="Svec P."/>
            <person name="Pantucek R."/>
        </authorList>
    </citation>
    <scope>NUCLEOTIDE SEQUENCE [LARGE SCALE GENOMIC DNA]</scope>
    <source>
        <strain evidence="1 2">CCM 8692</strain>
    </source>
</reference>
<keyword evidence="2" id="KW-1185">Reference proteome</keyword>
<protein>
    <recommendedName>
        <fullName evidence="3">Type IV conjugative transfer system protein TraV</fullName>
    </recommendedName>
</protein>
<accession>A0ABX0LQT1</accession>
<dbReference type="EMBL" id="VUYU01000007">
    <property type="protein sequence ID" value="NHZ34547.1"/>
    <property type="molecule type" value="Genomic_DNA"/>
</dbReference>
<sequence length="62" mass="6740">MKLVQHRTSRLPSARRVLPALAIMGVLLSASGCFTAFTPKREFCTGDPKDTSLPLCKPKAPQ</sequence>
<dbReference type="PROSITE" id="PS51257">
    <property type="entry name" value="PROKAR_LIPOPROTEIN"/>
    <property type="match status" value="1"/>
</dbReference>
<evidence type="ECO:0008006" key="3">
    <source>
        <dbReference type="Google" id="ProtNLM"/>
    </source>
</evidence>
<gene>
    <name evidence="1" type="ORF">F0185_13235</name>
</gene>
<organism evidence="1 2">
    <name type="scientific">Massilia rubra</name>
    <dbReference type="NCBI Taxonomy" id="2607910"/>
    <lineage>
        <taxon>Bacteria</taxon>
        <taxon>Pseudomonadati</taxon>
        <taxon>Pseudomonadota</taxon>
        <taxon>Betaproteobacteria</taxon>
        <taxon>Burkholderiales</taxon>
        <taxon>Oxalobacteraceae</taxon>
        <taxon>Telluria group</taxon>
        <taxon>Massilia</taxon>
    </lineage>
</organism>
<evidence type="ECO:0000313" key="1">
    <source>
        <dbReference type="EMBL" id="NHZ34547.1"/>
    </source>
</evidence>